<dbReference type="GO" id="GO:0016627">
    <property type="term" value="F:oxidoreductase activity, acting on the CH-CH group of donors"/>
    <property type="evidence" value="ECO:0007669"/>
    <property type="project" value="TreeGrafter"/>
</dbReference>
<evidence type="ECO:0000256" key="1">
    <source>
        <dbReference type="ARBA" id="ARBA00023002"/>
    </source>
</evidence>
<evidence type="ECO:0000313" key="3">
    <source>
        <dbReference type="EMBL" id="NYI07922.1"/>
    </source>
</evidence>
<dbReference type="SUPFAM" id="SSF50475">
    <property type="entry name" value="FMN-binding split barrel"/>
    <property type="match status" value="1"/>
</dbReference>
<evidence type="ECO:0000259" key="2">
    <source>
        <dbReference type="Pfam" id="PF01243"/>
    </source>
</evidence>
<gene>
    <name evidence="3" type="ORF">FHU37_004951</name>
</gene>
<dbReference type="InterPro" id="IPR019920">
    <property type="entry name" value="F420-binding_dom_put"/>
</dbReference>
<dbReference type="NCBIfam" id="TIGR03618">
    <property type="entry name" value="Rv1155_F420"/>
    <property type="match status" value="1"/>
</dbReference>
<dbReference type="RefSeq" id="WP_179816842.1">
    <property type="nucleotide sequence ID" value="NZ_JACBZD010000002.1"/>
</dbReference>
<dbReference type="AlphaFoldDB" id="A0A853AC25"/>
<evidence type="ECO:0000313" key="4">
    <source>
        <dbReference type="Proteomes" id="UP000567795"/>
    </source>
</evidence>
<name>A0A853AC25_9ACTN</name>
<reference evidence="3 4" key="1">
    <citation type="submission" date="2020-07" db="EMBL/GenBank/DDBJ databases">
        <title>Sequencing the genomes of 1000 actinobacteria strains.</title>
        <authorList>
            <person name="Klenk H.-P."/>
        </authorList>
    </citation>
    <scope>NUCLEOTIDE SEQUENCE [LARGE SCALE GENOMIC DNA]</scope>
    <source>
        <strain evidence="3 4">DSM 42178</strain>
    </source>
</reference>
<dbReference type="InterPro" id="IPR011576">
    <property type="entry name" value="Pyridox_Oxase_N"/>
</dbReference>
<dbReference type="Pfam" id="PF01243">
    <property type="entry name" value="PNPOx_N"/>
    <property type="match status" value="1"/>
</dbReference>
<keyword evidence="4" id="KW-1185">Reference proteome</keyword>
<dbReference type="PANTHER" id="PTHR35176">
    <property type="entry name" value="HEME OXYGENASE HI_0854-RELATED"/>
    <property type="match status" value="1"/>
</dbReference>
<proteinExistence type="predicted"/>
<dbReference type="Proteomes" id="UP000567795">
    <property type="component" value="Unassembled WGS sequence"/>
</dbReference>
<dbReference type="Gene3D" id="2.30.110.10">
    <property type="entry name" value="Electron Transport, Fmn-binding Protein, Chain A"/>
    <property type="match status" value="1"/>
</dbReference>
<keyword evidence="1" id="KW-0560">Oxidoreductase</keyword>
<dbReference type="InterPro" id="IPR012349">
    <property type="entry name" value="Split_barrel_FMN-bd"/>
</dbReference>
<dbReference type="GO" id="GO:0070967">
    <property type="term" value="F:coenzyme F420 binding"/>
    <property type="evidence" value="ECO:0007669"/>
    <property type="project" value="TreeGrafter"/>
</dbReference>
<organism evidence="3 4">
    <name type="scientific">Allostreptomyces psammosilenae</name>
    <dbReference type="NCBI Taxonomy" id="1892865"/>
    <lineage>
        <taxon>Bacteria</taxon>
        <taxon>Bacillati</taxon>
        <taxon>Actinomycetota</taxon>
        <taxon>Actinomycetes</taxon>
        <taxon>Kitasatosporales</taxon>
        <taxon>Streptomycetaceae</taxon>
        <taxon>Allostreptomyces</taxon>
    </lineage>
</organism>
<comment type="caution">
    <text evidence="3">The sequence shown here is derived from an EMBL/GenBank/DDBJ whole genome shotgun (WGS) entry which is preliminary data.</text>
</comment>
<dbReference type="GO" id="GO:0005829">
    <property type="term" value="C:cytosol"/>
    <property type="evidence" value="ECO:0007669"/>
    <property type="project" value="TreeGrafter"/>
</dbReference>
<dbReference type="InterPro" id="IPR052019">
    <property type="entry name" value="F420H2_bilvrd_red/Heme_oxyg"/>
</dbReference>
<accession>A0A853AC25</accession>
<dbReference type="EMBL" id="JACBZD010000002">
    <property type="protein sequence ID" value="NYI07922.1"/>
    <property type="molecule type" value="Genomic_DNA"/>
</dbReference>
<protein>
    <submittedName>
        <fullName evidence="3">PPOX class probable F420-dependent enzyme</fullName>
    </submittedName>
</protein>
<feature type="domain" description="Pyridoxamine 5'-phosphate oxidase N-terminal" evidence="2">
    <location>
        <begin position="8"/>
        <end position="126"/>
    </location>
</feature>
<sequence>MPNAPVSAEVAKMLTKANPAVLTTLRRDGTPVSGTAWYLWLGDRILVNMDEGRKSLEHLRRDPRVAMAIMDTEDWDRHVGIQGRVTTLYPDVGLAGLDRLCMHYLGTEYPEREHERVNGVIEIDRWFPWGFD</sequence>
<dbReference type="PANTHER" id="PTHR35176:SF6">
    <property type="entry name" value="HEME OXYGENASE HI_0854-RELATED"/>
    <property type="match status" value="1"/>
</dbReference>